<comment type="caution">
    <text evidence="2">The sequence shown here is derived from an EMBL/GenBank/DDBJ whole genome shotgun (WGS) entry which is preliminary data.</text>
</comment>
<accession>A0A2M6WS38</accession>
<evidence type="ECO:0000313" key="3">
    <source>
        <dbReference type="Proteomes" id="UP000228964"/>
    </source>
</evidence>
<name>A0A2M6WS38_9BACT</name>
<evidence type="ECO:0000256" key="1">
    <source>
        <dbReference type="SAM" id="Coils"/>
    </source>
</evidence>
<dbReference type="AlphaFoldDB" id="A0A2M6WS38"/>
<proteinExistence type="predicted"/>
<dbReference type="Proteomes" id="UP000228964">
    <property type="component" value="Unassembled WGS sequence"/>
</dbReference>
<organism evidence="2 3">
    <name type="scientific">Candidatus Falkowbacteria bacterium CG10_big_fil_rev_8_21_14_0_10_38_22</name>
    <dbReference type="NCBI Taxonomy" id="1974564"/>
    <lineage>
        <taxon>Bacteria</taxon>
        <taxon>Candidatus Falkowiibacteriota</taxon>
    </lineage>
</organism>
<feature type="coiled-coil region" evidence="1">
    <location>
        <begin position="6"/>
        <end position="33"/>
    </location>
</feature>
<sequence length="129" mass="15199">MSQHLNKSQINRLARILNKLTELEAKKEKIEREITTASPEQKFFLIADLEEITKQIKNYHDSFGWYRKNQKKNNLTEMAGGKRVAEVYQFKTRQKEDKNNPKLELGEKFLKDLEDFKTSKRASGGMLKH</sequence>
<protein>
    <submittedName>
        <fullName evidence="2">Uncharacterized protein</fullName>
    </submittedName>
</protein>
<evidence type="ECO:0000313" key="2">
    <source>
        <dbReference type="EMBL" id="PIT95620.1"/>
    </source>
</evidence>
<gene>
    <name evidence="2" type="ORF">COT96_00140</name>
</gene>
<dbReference type="EMBL" id="PFAO01000004">
    <property type="protein sequence ID" value="PIT95620.1"/>
    <property type="molecule type" value="Genomic_DNA"/>
</dbReference>
<keyword evidence="1" id="KW-0175">Coiled coil</keyword>
<reference evidence="3" key="1">
    <citation type="submission" date="2017-09" db="EMBL/GenBank/DDBJ databases">
        <title>Depth-based differentiation of microbial function through sediment-hosted aquifers and enrichment of novel symbionts in the deep terrestrial subsurface.</title>
        <authorList>
            <person name="Probst A.J."/>
            <person name="Ladd B."/>
            <person name="Jarett J.K."/>
            <person name="Geller-Mcgrath D.E."/>
            <person name="Sieber C.M.K."/>
            <person name="Emerson J.B."/>
            <person name="Anantharaman K."/>
            <person name="Thomas B.C."/>
            <person name="Malmstrom R."/>
            <person name="Stieglmeier M."/>
            <person name="Klingl A."/>
            <person name="Woyke T."/>
            <person name="Ryan C.M."/>
            <person name="Banfield J.F."/>
        </authorList>
    </citation>
    <scope>NUCLEOTIDE SEQUENCE [LARGE SCALE GENOMIC DNA]</scope>
</reference>